<evidence type="ECO:0000313" key="2">
    <source>
        <dbReference type="EMBL" id="EAT37319.1"/>
    </source>
</evidence>
<reference evidence="2" key="2">
    <citation type="journal article" date="2007" name="Science">
        <title>Genome sequence of Aedes aegypti, a major arbovirus vector.</title>
        <authorList>
            <person name="Nene V."/>
            <person name="Wortman J.R."/>
            <person name="Lawson D."/>
            <person name="Haas B."/>
            <person name="Kodira C."/>
            <person name="Tu Z.J."/>
            <person name="Loftus B."/>
            <person name="Xi Z."/>
            <person name="Megy K."/>
            <person name="Grabherr M."/>
            <person name="Ren Q."/>
            <person name="Zdobnov E.M."/>
            <person name="Lobo N.F."/>
            <person name="Campbell K.S."/>
            <person name="Brown S.E."/>
            <person name="Bonaldo M.F."/>
            <person name="Zhu J."/>
            <person name="Sinkins S.P."/>
            <person name="Hogenkamp D.G."/>
            <person name="Amedeo P."/>
            <person name="Arensburger P."/>
            <person name="Atkinson P.W."/>
            <person name="Bidwell S."/>
            <person name="Biedler J."/>
            <person name="Birney E."/>
            <person name="Bruggner R.V."/>
            <person name="Costas J."/>
            <person name="Coy M.R."/>
            <person name="Crabtree J."/>
            <person name="Crawford M."/>
            <person name="Debruyn B."/>
            <person name="Decaprio D."/>
            <person name="Eiglmeier K."/>
            <person name="Eisenstadt E."/>
            <person name="El-Dorry H."/>
            <person name="Gelbart W.M."/>
            <person name="Gomes S.L."/>
            <person name="Hammond M."/>
            <person name="Hannick L.I."/>
            <person name="Hogan J.R."/>
            <person name="Holmes M.H."/>
            <person name="Jaffe D."/>
            <person name="Johnston J.S."/>
            <person name="Kennedy R.C."/>
            <person name="Koo H."/>
            <person name="Kravitz S."/>
            <person name="Kriventseva E.V."/>
            <person name="Kulp D."/>
            <person name="Labutti K."/>
            <person name="Lee E."/>
            <person name="Li S."/>
            <person name="Lovin D.D."/>
            <person name="Mao C."/>
            <person name="Mauceli E."/>
            <person name="Menck C.F."/>
            <person name="Miller J.R."/>
            <person name="Montgomery P."/>
            <person name="Mori A."/>
            <person name="Nascimento A.L."/>
            <person name="Naveira H.F."/>
            <person name="Nusbaum C."/>
            <person name="O'leary S."/>
            <person name="Orvis J."/>
            <person name="Pertea M."/>
            <person name="Quesneville H."/>
            <person name="Reidenbach K.R."/>
            <person name="Rogers Y.H."/>
            <person name="Roth C.W."/>
            <person name="Schneider J.R."/>
            <person name="Schatz M."/>
            <person name="Shumway M."/>
            <person name="Stanke M."/>
            <person name="Stinson E.O."/>
            <person name="Tubio J.M."/>
            <person name="Vanzee J.P."/>
            <person name="Verjovski-Almeida S."/>
            <person name="Werner D."/>
            <person name="White O."/>
            <person name="Wyder S."/>
            <person name="Zeng Q."/>
            <person name="Zhao Q."/>
            <person name="Zhao Y."/>
            <person name="Hill C.A."/>
            <person name="Raikhel A.S."/>
            <person name="Soares M.B."/>
            <person name="Knudson D.L."/>
            <person name="Lee N.H."/>
            <person name="Galagan J."/>
            <person name="Salzberg S.L."/>
            <person name="Paulsen I.T."/>
            <person name="Dimopoulos G."/>
            <person name="Collins F.H."/>
            <person name="Birren B."/>
            <person name="Fraser-Liggett C.M."/>
            <person name="Severson D.W."/>
        </authorList>
    </citation>
    <scope>NUCLEOTIDE SEQUENCE [LARGE SCALE GENOMIC DNA]</scope>
    <source>
        <strain evidence="2">Liverpool</strain>
    </source>
</reference>
<accession>Q16S96</accession>
<sequence>MNHFTENNHHHTSKHASNNVPTNLSRTNTSPESHPRVYAVSSIIQQQQHFAHLSNAVQLIPIVAF</sequence>
<name>Q16S96_AEDAE</name>
<gene>
    <name evidence="2" type="ORF">AaeL_AAEL010675</name>
</gene>
<reference evidence="2" key="1">
    <citation type="submission" date="2005-10" db="EMBL/GenBank/DDBJ databases">
        <authorList>
            <person name="Loftus B.J."/>
            <person name="Nene V.M."/>
            <person name="Hannick L.I."/>
            <person name="Bidwell S."/>
            <person name="Haas B."/>
            <person name="Amedeo P."/>
            <person name="Orvis J."/>
            <person name="Wortman J.R."/>
            <person name="White O.R."/>
            <person name="Salzberg S."/>
            <person name="Shumway M."/>
            <person name="Koo H."/>
            <person name="Zhao Y."/>
            <person name="Holmes M."/>
            <person name="Miller J."/>
            <person name="Schatz M."/>
            <person name="Pop M."/>
            <person name="Pai G."/>
            <person name="Utterback T."/>
            <person name="Rogers Y.-H."/>
            <person name="Kravitz S."/>
            <person name="Fraser C.M."/>
        </authorList>
    </citation>
    <scope>NUCLEOTIDE SEQUENCE</scope>
    <source>
        <strain evidence="2">Liverpool</strain>
    </source>
</reference>
<organism evidence="2 3">
    <name type="scientific">Aedes aegypti</name>
    <name type="common">Yellowfever mosquito</name>
    <name type="synonym">Culex aegypti</name>
    <dbReference type="NCBI Taxonomy" id="7159"/>
    <lineage>
        <taxon>Eukaryota</taxon>
        <taxon>Metazoa</taxon>
        <taxon>Ecdysozoa</taxon>
        <taxon>Arthropoda</taxon>
        <taxon>Hexapoda</taxon>
        <taxon>Insecta</taxon>
        <taxon>Pterygota</taxon>
        <taxon>Neoptera</taxon>
        <taxon>Endopterygota</taxon>
        <taxon>Diptera</taxon>
        <taxon>Nematocera</taxon>
        <taxon>Culicoidea</taxon>
        <taxon>Culicidae</taxon>
        <taxon>Culicinae</taxon>
        <taxon>Aedini</taxon>
        <taxon>Aedes</taxon>
        <taxon>Stegomyia</taxon>
    </lineage>
</organism>
<reference evidence="2" key="3">
    <citation type="submission" date="2012-09" db="EMBL/GenBank/DDBJ databases">
        <authorList>
            <consortium name="VectorBase"/>
        </authorList>
    </citation>
    <scope>NUCLEOTIDE SEQUENCE</scope>
    <source>
        <strain evidence="2">Liverpool</strain>
    </source>
</reference>
<feature type="region of interest" description="Disordered" evidence="1">
    <location>
        <begin position="1"/>
        <end position="33"/>
    </location>
</feature>
<protein>
    <submittedName>
        <fullName evidence="2">AAEL010675-PA</fullName>
    </submittedName>
</protein>
<evidence type="ECO:0000256" key="1">
    <source>
        <dbReference type="SAM" id="MobiDB-lite"/>
    </source>
</evidence>
<dbReference type="Proteomes" id="UP000682892">
    <property type="component" value="Chromosome 2"/>
</dbReference>
<dbReference type="HOGENOM" id="CLU_2851534_0_0_1"/>
<proteinExistence type="predicted"/>
<feature type="compositionally biased region" description="Polar residues" evidence="1">
    <location>
        <begin position="15"/>
        <end position="32"/>
    </location>
</feature>
<dbReference type="EMBL" id="CH477680">
    <property type="protein sequence ID" value="EAT37319.1"/>
    <property type="molecule type" value="Genomic_DNA"/>
</dbReference>
<evidence type="ECO:0000313" key="3">
    <source>
        <dbReference type="Proteomes" id="UP000682892"/>
    </source>
</evidence>
<dbReference type="AlphaFoldDB" id="Q16S96"/>
<dbReference type="PaxDb" id="7159-AAEL010675-PA"/>